<feature type="region of interest" description="Disordered" evidence="1">
    <location>
        <begin position="264"/>
        <end position="303"/>
    </location>
</feature>
<dbReference type="EMBL" id="CAJHNH020003637">
    <property type="protein sequence ID" value="CAG5129702.1"/>
    <property type="molecule type" value="Genomic_DNA"/>
</dbReference>
<sequence>MSSVRFTTVGVMRPPKPPCWRDFVSSSPKSIHSDGVEVLDASSRALGALSPVADLLETSRVTVSLSGNKPSRLVRRPRARIHRTRSEHIIRAEDLPQNAFTATLADADPKGLRVRIPDGRLYVEENNRRCQNWLAGVEAAEPLDDVDYNDHQRPFSSHVQEILHVGSESSNTQKTENSQKHSSHSSGKDPGSVYELPQNVDVEIPEETFMWETSSKARSTVSDEEMSGTFRDIEMSGTFKDILSQGDCEKISEIPVYPGTCSTHSTQSLAQSPALNSKQETETAKGSEVTKGDNAYESDSGDCTTQEVKCDKRTGDNTFKHCCCGPDNTESSSEADYNCCRCQEASDRFGDSRLNHVNTQDQGVLTADSRVSLPPDSGSLVSRRVIGDSQLWALDLSTCD</sequence>
<comment type="caution">
    <text evidence="2">The sequence shown here is derived from an EMBL/GenBank/DDBJ whole genome shotgun (WGS) entry which is preliminary data.</text>
</comment>
<protein>
    <submittedName>
        <fullName evidence="2">Uncharacterized protein</fullName>
    </submittedName>
</protein>
<evidence type="ECO:0000313" key="2">
    <source>
        <dbReference type="EMBL" id="CAG5129702.1"/>
    </source>
</evidence>
<evidence type="ECO:0000256" key="1">
    <source>
        <dbReference type="SAM" id="MobiDB-lite"/>
    </source>
</evidence>
<feature type="compositionally biased region" description="Basic and acidic residues" evidence="1">
    <location>
        <begin position="279"/>
        <end position="291"/>
    </location>
</feature>
<feature type="region of interest" description="Disordered" evidence="1">
    <location>
        <begin position="167"/>
        <end position="195"/>
    </location>
</feature>
<reference evidence="2" key="1">
    <citation type="submission" date="2021-04" db="EMBL/GenBank/DDBJ databases">
        <authorList>
            <consortium name="Molecular Ecology Group"/>
        </authorList>
    </citation>
    <scope>NUCLEOTIDE SEQUENCE</scope>
</reference>
<evidence type="ECO:0000313" key="3">
    <source>
        <dbReference type="Proteomes" id="UP000678393"/>
    </source>
</evidence>
<keyword evidence="3" id="KW-1185">Reference proteome</keyword>
<feature type="compositionally biased region" description="Polar residues" evidence="1">
    <location>
        <begin position="167"/>
        <end position="176"/>
    </location>
</feature>
<organism evidence="2 3">
    <name type="scientific">Candidula unifasciata</name>
    <dbReference type="NCBI Taxonomy" id="100452"/>
    <lineage>
        <taxon>Eukaryota</taxon>
        <taxon>Metazoa</taxon>
        <taxon>Spiralia</taxon>
        <taxon>Lophotrochozoa</taxon>
        <taxon>Mollusca</taxon>
        <taxon>Gastropoda</taxon>
        <taxon>Heterobranchia</taxon>
        <taxon>Euthyneura</taxon>
        <taxon>Panpulmonata</taxon>
        <taxon>Eupulmonata</taxon>
        <taxon>Stylommatophora</taxon>
        <taxon>Helicina</taxon>
        <taxon>Helicoidea</taxon>
        <taxon>Geomitridae</taxon>
        <taxon>Candidula</taxon>
    </lineage>
</organism>
<dbReference type="Proteomes" id="UP000678393">
    <property type="component" value="Unassembled WGS sequence"/>
</dbReference>
<accession>A0A8S3ZQS5</accession>
<dbReference type="AlphaFoldDB" id="A0A8S3ZQS5"/>
<feature type="compositionally biased region" description="Polar residues" evidence="1">
    <location>
        <begin position="264"/>
        <end position="278"/>
    </location>
</feature>
<gene>
    <name evidence="2" type="ORF">CUNI_LOCUS15260</name>
</gene>
<name>A0A8S3ZQS5_9EUPU</name>
<proteinExistence type="predicted"/>
<dbReference type="OrthoDB" id="6154219at2759"/>